<dbReference type="PROSITE" id="PS50893">
    <property type="entry name" value="ABC_TRANSPORTER_2"/>
    <property type="match status" value="1"/>
</dbReference>
<dbReference type="Pfam" id="PF08352">
    <property type="entry name" value="oligo_HPY"/>
    <property type="match status" value="1"/>
</dbReference>
<comment type="subcellular location">
    <subcellularLocation>
        <location evidence="1">Cell inner membrane</location>
        <topology evidence="1">Peripheral membrane protein</topology>
    </subcellularLocation>
</comment>
<dbReference type="SUPFAM" id="SSF52540">
    <property type="entry name" value="P-loop containing nucleoside triphosphate hydrolases"/>
    <property type="match status" value="1"/>
</dbReference>
<dbReference type="PANTHER" id="PTHR43776">
    <property type="entry name" value="TRANSPORT ATP-BINDING PROTEIN"/>
    <property type="match status" value="1"/>
</dbReference>
<dbReference type="GO" id="GO:0055085">
    <property type="term" value="P:transmembrane transport"/>
    <property type="evidence" value="ECO:0007669"/>
    <property type="project" value="UniProtKB-ARBA"/>
</dbReference>
<dbReference type="InterPro" id="IPR050319">
    <property type="entry name" value="ABC_transp_ATP-bind"/>
</dbReference>
<keyword evidence="3" id="KW-0813">Transport</keyword>
<dbReference type="SMART" id="SM00382">
    <property type="entry name" value="AAA"/>
    <property type="match status" value="1"/>
</dbReference>
<evidence type="ECO:0000256" key="5">
    <source>
        <dbReference type="ARBA" id="ARBA00022840"/>
    </source>
</evidence>
<keyword evidence="8" id="KW-1185">Reference proteome</keyword>
<sequence>MTRPAEGHDPQPLFELIEVEKVYMVRRPGSVFSTAKVGLPALDGVRLKIRKGASVAIVGESGSGKSTLLRVLLGLTRPTEGRALYQGRPIDEVRAEGREFARQVAMVYQDARGSLNPRMTIGALIAEPLRHFAICPETDLPARVKALLARVGLPAEVADRYPSALSGGQVRRVAIARALASEPTVLVADEAVSGLDVSTQAQLLNLLRRLQREMALTLVFITHDLGVASYLCEDIAIMYLGRIVETGPTNAVLNAPAHPYARALRRAAPEFFAPITEPLPGEIPSPLDLPPGCRFSGRCDRVQPDCHLSDPALLRFGGPAANRAAACFYPLTESPTAPQKRDIHA</sequence>
<dbReference type="InterPro" id="IPR003439">
    <property type="entry name" value="ABC_transporter-like_ATP-bd"/>
</dbReference>
<accession>A0A2T4JUL6</accession>
<evidence type="ECO:0000313" key="7">
    <source>
        <dbReference type="EMBL" id="PTE21608.1"/>
    </source>
</evidence>
<dbReference type="PANTHER" id="PTHR43776:SF7">
    <property type="entry name" value="D,D-DIPEPTIDE TRANSPORT ATP-BINDING PROTEIN DDPF-RELATED"/>
    <property type="match status" value="1"/>
</dbReference>
<comment type="similarity">
    <text evidence="2">Belongs to the ABC transporter superfamily.</text>
</comment>
<keyword evidence="5 7" id="KW-0067">ATP-binding</keyword>
<protein>
    <submittedName>
        <fullName evidence="7">ABC transporter ATP-binding protein</fullName>
    </submittedName>
</protein>
<dbReference type="GO" id="GO:0005886">
    <property type="term" value="C:plasma membrane"/>
    <property type="evidence" value="ECO:0007669"/>
    <property type="project" value="UniProtKB-SubCell"/>
</dbReference>
<dbReference type="OrthoDB" id="9767950at2"/>
<reference evidence="7 8" key="1">
    <citation type="submission" date="2018-03" db="EMBL/GenBank/DDBJ databases">
        <title>Cereibacter changlensis.</title>
        <authorList>
            <person name="Meyer T.E."/>
            <person name="Miller S."/>
            <person name="Lodha T."/>
            <person name="Gandham S."/>
            <person name="Chintalapati S."/>
            <person name="Chintalapati V.R."/>
        </authorList>
    </citation>
    <scope>NUCLEOTIDE SEQUENCE [LARGE SCALE GENOMIC DNA]</scope>
    <source>
        <strain evidence="7 8">JA139</strain>
    </source>
</reference>
<proteinExistence type="inferred from homology"/>
<dbReference type="AlphaFoldDB" id="A0A2T4JUL6"/>
<evidence type="ECO:0000259" key="6">
    <source>
        <dbReference type="PROSITE" id="PS50893"/>
    </source>
</evidence>
<evidence type="ECO:0000256" key="2">
    <source>
        <dbReference type="ARBA" id="ARBA00005417"/>
    </source>
</evidence>
<feature type="domain" description="ABC transporter" evidence="6">
    <location>
        <begin position="17"/>
        <end position="265"/>
    </location>
</feature>
<dbReference type="GO" id="GO:0015833">
    <property type="term" value="P:peptide transport"/>
    <property type="evidence" value="ECO:0007669"/>
    <property type="project" value="InterPro"/>
</dbReference>
<dbReference type="InterPro" id="IPR003593">
    <property type="entry name" value="AAA+_ATPase"/>
</dbReference>
<gene>
    <name evidence="7" type="ORF">C5F48_11310</name>
</gene>
<evidence type="ECO:0000256" key="3">
    <source>
        <dbReference type="ARBA" id="ARBA00022448"/>
    </source>
</evidence>
<dbReference type="InterPro" id="IPR013563">
    <property type="entry name" value="Oligopep_ABC_C"/>
</dbReference>
<evidence type="ECO:0000313" key="8">
    <source>
        <dbReference type="Proteomes" id="UP000241010"/>
    </source>
</evidence>
<evidence type="ECO:0000256" key="4">
    <source>
        <dbReference type="ARBA" id="ARBA00022741"/>
    </source>
</evidence>
<name>A0A2T4JUL6_9RHOB</name>
<dbReference type="Gene3D" id="3.40.50.300">
    <property type="entry name" value="P-loop containing nucleotide triphosphate hydrolases"/>
    <property type="match status" value="1"/>
</dbReference>
<dbReference type="RefSeq" id="WP_107664022.1">
    <property type="nucleotide sequence ID" value="NZ_PZKG01000044.1"/>
</dbReference>
<organism evidence="7 8">
    <name type="scientific">Cereibacter changlensis JA139</name>
    <dbReference type="NCBI Taxonomy" id="1188249"/>
    <lineage>
        <taxon>Bacteria</taxon>
        <taxon>Pseudomonadati</taxon>
        <taxon>Pseudomonadota</taxon>
        <taxon>Alphaproteobacteria</taxon>
        <taxon>Rhodobacterales</taxon>
        <taxon>Paracoccaceae</taxon>
        <taxon>Cereibacter</taxon>
    </lineage>
</organism>
<dbReference type="Pfam" id="PF00005">
    <property type="entry name" value="ABC_tran"/>
    <property type="match status" value="1"/>
</dbReference>
<dbReference type="EMBL" id="PZKG01000044">
    <property type="protein sequence ID" value="PTE21608.1"/>
    <property type="molecule type" value="Genomic_DNA"/>
</dbReference>
<dbReference type="Proteomes" id="UP000241010">
    <property type="component" value="Unassembled WGS sequence"/>
</dbReference>
<dbReference type="InterPro" id="IPR027417">
    <property type="entry name" value="P-loop_NTPase"/>
</dbReference>
<keyword evidence="4" id="KW-0547">Nucleotide-binding</keyword>
<dbReference type="GO" id="GO:0016887">
    <property type="term" value="F:ATP hydrolysis activity"/>
    <property type="evidence" value="ECO:0007669"/>
    <property type="project" value="InterPro"/>
</dbReference>
<dbReference type="CDD" id="cd03257">
    <property type="entry name" value="ABC_NikE_OppD_transporters"/>
    <property type="match status" value="1"/>
</dbReference>
<dbReference type="NCBIfam" id="TIGR01727">
    <property type="entry name" value="oligo_HPY"/>
    <property type="match status" value="1"/>
</dbReference>
<evidence type="ECO:0000256" key="1">
    <source>
        <dbReference type="ARBA" id="ARBA00004417"/>
    </source>
</evidence>
<comment type="caution">
    <text evidence="7">The sequence shown here is derived from an EMBL/GenBank/DDBJ whole genome shotgun (WGS) entry which is preliminary data.</text>
</comment>
<dbReference type="GO" id="GO:0005524">
    <property type="term" value="F:ATP binding"/>
    <property type="evidence" value="ECO:0007669"/>
    <property type="project" value="UniProtKB-KW"/>
</dbReference>